<name>A0ACB8TI51_9AGAM</name>
<organism evidence="1 2">
    <name type="scientific">Artomyces pyxidatus</name>
    <dbReference type="NCBI Taxonomy" id="48021"/>
    <lineage>
        <taxon>Eukaryota</taxon>
        <taxon>Fungi</taxon>
        <taxon>Dikarya</taxon>
        <taxon>Basidiomycota</taxon>
        <taxon>Agaricomycotina</taxon>
        <taxon>Agaricomycetes</taxon>
        <taxon>Russulales</taxon>
        <taxon>Auriscalpiaceae</taxon>
        <taxon>Artomyces</taxon>
    </lineage>
</organism>
<protein>
    <submittedName>
        <fullName evidence="1">Aldo/keto reductase</fullName>
    </submittedName>
</protein>
<proteinExistence type="predicted"/>
<dbReference type="EMBL" id="MU277188">
    <property type="protein sequence ID" value="KAI0068094.1"/>
    <property type="molecule type" value="Genomic_DNA"/>
</dbReference>
<sequence length="316" mass="35270">MSIVLKRTGQKMPLVGMGTWKLPNAECADNIYHAIKVGVRLIDAASDYGNEKEVAEGIQRALKEGIVKREDIFITSKVWNTNHAHDHVKEAVKYQLAQWGLDYFDLYLVHFPIALKYVDPAHRYPAGWFGDDGKTVELQNTPFQETWQAMEELVDEGLVKNIGVSNVAGTLLLDILRYARIPPQVLQVELHPYLTQQALVNLAKQLDIPITAYSSLGPQGYFEMGFKGTVSLLQHDLIVNTAKAHGKTPGQVILRWSTQRGIAVIPKTSVDTLTIENQACNSFDLTEEEINAISGLNINLRLNDPVELDPRLGIFA</sequence>
<evidence type="ECO:0000313" key="2">
    <source>
        <dbReference type="Proteomes" id="UP000814140"/>
    </source>
</evidence>
<reference evidence="1" key="2">
    <citation type="journal article" date="2022" name="New Phytol.">
        <title>Evolutionary transition to the ectomycorrhizal habit in the genomes of a hyperdiverse lineage of mushroom-forming fungi.</title>
        <authorList>
            <person name="Looney B."/>
            <person name="Miyauchi S."/>
            <person name="Morin E."/>
            <person name="Drula E."/>
            <person name="Courty P.E."/>
            <person name="Kohler A."/>
            <person name="Kuo A."/>
            <person name="LaButti K."/>
            <person name="Pangilinan J."/>
            <person name="Lipzen A."/>
            <person name="Riley R."/>
            <person name="Andreopoulos W."/>
            <person name="He G."/>
            <person name="Johnson J."/>
            <person name="Nolan M."/>
            <person name="Tritt A."/>
            <person name="Barry K.W."/>
            <person name="Grigoriev I.V."/>
            <person name="Nagy L.G."/>
            <person name="Hibbett D."/>
            <person name="Henrissat B."/>
            <person name="Matheny P.B."/>
            <person name="Labbe J."/>
            <person name="Martin F.M."/>
        </authorList>
    </citation>
    <scope>NUCLEOTIDE SEQUENCE</scope>
    <source>
        <strain evidence="1">HHB10654</strain>
    </source>
</reference>
<dbReference type="Proteomes" id="UP000814140">
    <property type="component" value="Unassembled WGS sequence"/>
</dbReference>
<keyword evidence="2" id="KW-1185">Reference proteome</keyword>
<comment type="caution">
    <text evidence="1">The sequence shown here is derived from an EMBL/GenBank/DDBJ whole genome shotgun (WGS) entry which is preliminary data.</text>
</comment>
<gene>
    <name evidence="1" type="ORF">BV25DRAFT_1911119</name>
</gene>
<reference evidence="1" key="1">
    <citation type="submission" date="2021-03" db="EMBL/GenBank/DDBJ databases">
        <authorList>
            <consortium name="DOE Joint Genome Institute"/>
            <person name="Ahrendt S."/>
            <person name="Looney B.P."/>
            <person name="Miyauchi S."/>
            <person name="Morin E."/>
            <person name="Drula E."/>
            <person name="Courty P.E."/>
            <person name="Chicoki N."/>
            <person name="Fauchery L."/>
            <person name="Kohler A."/>
            <person name="Kuo A."/>
            <person name="Labutti K."/>
            <person name="Pangilinan J."/>
            <person name="Lipzen A."/>
            <person name="Riley R."/>
            <person name="Andreopoulos W."/>
            <person name="He G."/>
            <person name="Johnson J."/>
            <person name="Barry K.W."/>
            <person name="Grigoriev I.V."/>
            <person name="Nagy L."/>
            <person name="Hibbett D."/>
            <person name="Henrissat B."/>
            <person name="Matheny P.B."/>
            <person name="Labbe J."/>
            <person name="Martin F."/>
        </authorList>
    </citation>
    <scope>NUCLEOTIDE SEQUENCE</scope>
    <source>
        <strain evidence="1">HHB10654</strain>
    </source>
</reference>
<evidence type="ECO:0000313" key="1">
    <source>
        <dbReference type="EMBL" id="KAI0068094.1"/>
    </source>
</evidence>
<accession>A0ACB8TI51</accession>